<dbReference type="HAMAP" id="MF_00775">
    <property type="entry name" value="UPF0311"/>
    <property type="match status" value="1"/>
</dbReference>
<reference evidence="2 3" key="1">
    <citation type="submission" date="2016-10" db="EMBL/GenBank/DDBJ databases">
        <authorList>
            <person name="de Groot N.N."/>
        </authorList>
    </citation>
    <scope>NUCLEOTIDE SEQUENCE [LARGE SCALE GENOMIC DNA]</scope>
    <source>
        <strain evidence="2 3">DSM 20117</strain>
    </source>
</reference>
<sequence>MTTPQNPGLTFLATINVAVGQPIEVGETAEGHRRIIPIIGGTVQGPELNGSVLPAGADFQILKSETVTELQAQYAIETDDGDRIYVSNFGLRSGSAEDIAALVRGESVPPERIYFRCSPRLSSAGGRWAWLGSKIIIGTGERHPDAVRLNLFVVE</sequence>
<protein>
    <recommendedName>
        <fullName evidence="1">UPF0311 protein SAMN04489742_2726</fullName>
    </recommendedName>
</protein>
<dbReference type="RefSeq" id="WP_074700917.1">
    <property type="nucleotide sequence ID" value="NZ_CP018863.1"/>
</dbReference>
<dbReference type="PANTHER" id="PTHR37315:SF1">
    <property type="entry name" value="UPF0311 PROTEIN BLR7842"/>
    <property type="match status" value="1"/>
</dbReference>
<proteinExistence type="inferred from homology"/>
<organism evidence="2 3">
    <name type="scientific">Crystallibacter crystallopoietes</name>
    <dbReference type="NCBI Taxonomy" id="37928"/>
    <lineage>
        <taxon>Bacteria</taxon>
        <taxon>Bacillati</taxon>
        <taxon>Actinomycetota</taxon>
        <taxon>Actinomycetes</taxon>
        <taxon>Micrococcales</taxon>
        <taxon>Micrococcaceae</taxon>
        <taxon>Crystallibacter</taxon>
    </lineage>
</organism>
<evidence type="ECO:0000313" key="2">
    <source>
        <dbReference type="EMBL" id="SDQ82773.1"/>
    </source>
</evidence>
<name>A0A1H1E2A3_9MICC</name>
<accession>A0A1H1E2A3</accession>
<dbReference type="Pfam" id="PF11578">
    <property type="entry name" value="DUF3237"/>
    <property type="match status" value="1"/>
</dbReference>
<dbReference type="PANTHER" id="PTHR37315">
    <property type="entry name" value="UPF0311 PROTEIN BLR7842"/>
    <property type="match status" value="1"/>
</dbReference>
<dbReference type="OrthoDB" id="3368702at2"/>
<gene>
    <name evidence="2" type="ORF">SAMN04489742_2726</name>
</gene>
<dbReference type="Gene3D" id="2.40.160.20">
    <property type="match status" value="1"/>
</dbReference>
<dbReference type="AlphaFoldDB" id="A0A1H1E2A3"/>
<dbReference type="Proteomes" id="UP000181917">
    <property type="component" value="Unassembled WGS sequence"/>
</dbReference>
<dbReference type="KEGG" id="acry:AC20117_03815"/>
<dbReference type="InterPro" id="IPR020915">
    <property type="entry name" value="UPF0311"/>
</dbReference>
<keyword evidence="3" id="KW-1185">Reference proteome</keyword>
<evidence type="ECO:0000256" key="1">
    <source>
        <dbReference type="HAMAP-Rule" id="MF_00775"/>
    </source>
</evidence>
<dbReference type="EMBL" id="FNKH01000002">
    <property type="protein sequence ID" value="SDQ82773.1"/>
    <property type="molecule type" value="Genomic_DNA"/>
</dbReference>
<evidence type="ECO:0000313" key="3">
    <source>
        <dbReference type="Proteomes" id="UP000181917"/>
    </source>
</evidence>
<dbReference type="STRING" id="37928.SAMN04489742_2726"/>
<comment type="similarity">
    <text evidence="1">Belongs to the UPF0311 family.</text>
</comment>